<gene>
    <name evidence="2" type="ORF">GCM10009789_87670</name>
</gene>
<dbReference type="RefSeq" id="WP_344222751.1">
    <property type="nucleotide sequence ID" value="NZ_BAAAOS010000085.1"/>
</dbReference>
<comment type="caution">
    <text evidence="2">The sequence shown here is derived from an EMBL/GenBank/DDBJ whole genome shotgun (WGS) entry which is preliminary data.</text>
</comment>
<sequence>MTGSGCNCGREHTVEADDEAVEQSADLEELMRNAGVIELPDSPAEPPQWLDTGTGPGWPNGTAWERHDDPEQQP</sequence>
<protein>
    <submittedName>
        <fullName evidence="2">Uncharacterized protein</fullName>
    </submittedName>
</protein>
<name>A0ABN2EX50_9ACTN</name>
<feature type="compositionally biased region" description="Basic and acidic residues" evidence="1">
    <location>
        <begin position="64"/>
        <end position="74"/>
    </location>
</feature>
<evidence type="ECO:0000313" key="3">
    <source>
        <dbReference type="Proteomes" id="UP001500393"/>
    </source>
</evidence>
<accession>A0ABN2EX50</accession>
<evidence type="ECO:0000256" key="1">
    <source>
        <dbReference type="SAM" id="MobiDB-lite"/>
    </source>
</evidence>
<dbReference type="EMBL" id="BAAAOS010000085">
    <property type="protein sequence ID" value="GAA1620805.1"/>
    <property type="molecule type" value="Genomic_DNA"/>
</dbReference>
<reference evidence="2 3" key="1">
    <citation type="journal article" date="2019" name="Int. J. Syst. Evol. Microbiol.">
        <title>The Global Catalogue of Microorganisms (GCM) 10K type strain sequencing project: providing services to taxonomists for standard genome sequencing and annotation.</title>
        <authorList>
            <consortium name="The Broad Institute Genomics Platform"/>
            <consortium name="The Broad Institute Genome Sequencing Center for Infectious Disease"/>
            <person name="Wu L."/>
            <person name="Ma J."/>
        </authorList>
    </citation>
    <scope>NUCLEOTIDE SEQUENCE [LARGE SCALE GENOMIC DNA]</scope>
    <source>
        <strain evidence="2 3">JCM 14969</strain>
    </source>
</reference>
<dbReference type="Proteomes" id="UP001500393">
    <property type="component" value="Unassembled WGS sequence"/>
</dbReference>
<organism evidence="2 3">
    <name type="scientific">Kribbella sancticallisti</name>
    <dbReference type="NCBI Taxonomy" id="460087"/>
    <lineage>
        <taxon>Bacteria</taxon>
        <taxon>Bacillati</taxon>
        <taxon>Actinomycetota</taxon>
        <taxon>Actinomycetes</taxon>
        <taxon>Propionibacteriales</taxon>
        <taxon>Kribbellaceae</taxon>
        <taxon>Kribbella</taxon>
    </lineage>
</organism>
<feature type="region of interest" description="Disordered" evidence="1">
    <location>
        <begin position="1"/>
        <end position="21"/>
    </location>
</feature>
<keyword evidence="3" id="KW-1185">Reference proteome</keyword>
<evidence type="ECO:0000313" key="2">
    <source>
        <dbReference type="EMBL" id="GAA1620805.1"/>
    </source>
</evidence>
<feature type="region of interest" description="Disordered" evidence="1">
    <location>
        <begin position="38"/>
        <end position="74"/>
    </location>
</feature>
<proteinExistence type="predicted"/>